<keyword evidence="2" id="KW-0812">Transmembrane</keyword>
<feature type="transmembrane region" description="Helical" evidence="2">
    <location>
        <begin position="286"/>
        <end position="305"/>
    </location>
</feature>
<feature type="transmembrane region" description="Helical" evidence="2">
    <location>
        <begin position="245"/>
        <end position="266"/>
    </location>
</feature>
<feature type="compositionally biased region" description="Basic and acidic residues" evidence="1">
    <location>
        <begin position="42"/>
        <end position="60"/>
    </location>
</feature>
<feature type="transmembrane region" description="Helical" evidence="2">
    <location>
        <begin position="385"/>
        <end position="406"/>
    </location>
</feature>
<feature type="region of interest" description="Disordered" evidence="1">
    <location>
        <begin position="1"/>
        <end position="93"/>
    </location>
</feature>
<feature type="compositionally biased region" description="Low complexity" evidence="1">
    <location>
        <begin position="24"/>
        <end position="40"/>
    </location>
</feature>
<keyword evidence="2" id="KW-1133">Transmembrane helix</keyword>
<protein>
    <submittedName>
        <fullName evidence="3">Uncharacterized protein</fullName>
    </submittedName>
</protein>
<keyword evidence="2" id="KW-0472">Membrane</keyword>
<sequence length="410" mass="43715">MPTIRRRQRSAVPEDGSTAPPNPSRSTRATRSASRQQQTPPEEPREPQSPARRTEVVVEKEDSEDDEEDAATKSPGRHVAIVQSPKPTNSGAPGTALPLTLPVPPVLHFPLVAVGSLCIMSMGYSVVREYTGSAAEYVSVTRPLATWGEVALLASWRIFELALGWYGNFDSYDLAALAALSHGPTLYLLHAFYGISLSTTISSLFVEILSTFVPFRLLRSVSDPHSVHPSESLAAPNKAVISDHLIQLLTTGLAAGIYGVTILAAFSTYLPTCLVLYFKNIPSIEAAHVLSVAPLVPVMVLFGLASRVYIFTPSAAQGVTEADAKADKFDPVQANLKETLRWNLWGWHTSTKVGIKRTAVAALMSGVHTTLQLVYGIKGIEATGAAAYAAVWVVAAVVTGFGLGAVGSEG</sequence>
<name>A0AAD5RY51_9PEZI</name>
<organism evidence="3 4">
    <name type="scientific">Zalerion maritima</name>
    <dbReference type="NCBI Taxonomy" id="339359"/>
    <lineage>
        <taxon>Eukaryota</taxon>
        <taxon>Fungi</taxon>
        <taxon>Dikarya</taxon>
        <taxon>Ascomycota</taxon>
        <taxon>Pezizomycotina</taxon>
        <taxon>Sordariomycetes</taxon>
        <taxon>Lulworthiomycetidae</taxon>
        <taxon>Lulworthiales</taxon>
        <taxon>Lulworthiaceae</taxon>
        <taxon>Zalerion</taxon>
    </lineage>
</organism>
<accession>A0AAD5RY51</accession>
<evidence type="ECO:0000256" key="2">
    <source>
        <dbReference type="SAM" id="Phobius"/>
    </source>
</evidence>
<evidence type="ECO:0000256" key="1">
    <source>
        <dbReference type="SAM" id="MobiDB-lite"/>
    </source>
</evidence>
<proteinExistence type="predicted"/>
<comment type="caution">
    <text evidence="3">The sequence shown here is derived from an EMBL/GenBank/DDBJ whole genome shotgun (WGS) entry which is preliminary data.</text>
</comment>
<dbReference type="EMBL" id="JAKWBI020000008">
    <property type="protein sequence ID" value="KAJ2906840.1"/>
    <property type="molecule type" value="Genomic_DNA"/>
</dbReference>
<feature type="transmembrane region" description="Helical" evidence="2">
    <location>
        <begin position="187"/>
        <end position="209"/>
    </location>
</feature>
<dbReference type="AlphaFoldDB" id="A0AAD5RY51"/>
<evidence type="ECO:0000313" key="3">
    <source>
        <dbReference type="EMBL" id="KAJ2906840.1"/>
    </source>
</evidence>
<reference evidence="3" key="1">
    <citation type="submission" date="2022-07" db="EMBL/GenBank/DDBJ databases">
        <title>Draft genome sequence of Zalerion maritima ATCC 34329, a (micro)plastics degrading marine fungus.</title>
        <authorList>
            <person name="Paco A."/>
            <person name="Goncalves M.F.M."/>
            <person name="Rocha-Santos T.A.P."/>
            <person name="Alves A."/>
        </authorList>
    </citation>
    <scope>NUCLEOTIDE SEQUENCE</scope>
    <source>
        <strain evidence="3">ATCC 34329</strain>
    </source>
</reference>
<dbReference type="Proteomes" id="UP001201980">
    <property type="component" value="Unassembled WGS sequence"/>
</dbReference>
<evidence type="ECO:0000313" key="4">
    <source>
        <dbReference type="Proteomes" id="UP001201980"/>
    </source>
</evidence>
<gene>
    <name evidence="3" type="ORF">MKZ38_010338</name>
</gene>
<keyword evidence="4" id="KW-1185">Reference proteome</keyword>